<organism evidence="8 9">
    <name type="scientific">Nelumbo nucifera</name>
    <name type="common">Sacred lotus</name>
    <dbReference type="NCBI Taxonomy" id="4432"/>
    <lineage>
        <taxon>Eukaryota</taxon>
        <taxon>Viridiplantae</taxon>
        <taxon>Streptophyta</taxon>
        <taxon>Embryophyta</taxon>
        <taxon>Tracheophyta</taxon>
        <taxon>Spermatophyta</taxon>
        <taxon>Magnoliopsida</taxon>
        <taxon>Proteales</taxon>
        <taxon>Nelumbonaceae</taxon>
        <taxon>Nelumbo</taxon>
    </lineage>
</organism>
<dbReference type="InterPro" id="IPR015300">
    <property type="entry name" value="DNA-bd_pseudobarrel_sf"/>
</dbReference>
<keyword evidence="8" id="KW-1185">Reference proteome</keyword>
<dbReference type="PANTHER" id="PTHR31391:SF160">
    <property type="entry name" value="B3 DOMAIN-CONTAINING PROTEIN OS01G0723500-LIKE ISOFORM X1"/>
    <property type="match status" value="1"/>
</dbReference>
<dbReference type="CDD" id="cd10017">
    <property type="entry name" value="B3_DNA"/>
    <property type="match status" value="2"/>
</dbReference>
<evidence type="ECO:0000256" key="5">
    <source>
        <dbReference type="ARBA" id="ARBA00023242"/>
    </source>
</evidence>
<evidence type="ECO:0000256" key="1">
    <source>
        <dbReference type="ARBA" id="ARBA00004123"/>
    </source>
</evidence>
<dbReference type="SUPFAM" id="SSF101936">
    <property type="entry name" value="DNA-binding pseudobarrel domain"/>
    <property type="match status" value="2"/>
</dbReference>
<feature type="domain" description="TF-B3" evidence="7">
    <location>
        <begin position="207"/>
        <end position="300"/>
    </location>
</feature>
<evidence type="ECO:0000259" key="7">
    <source>
        <dbReference type="PROSITE" id="PS50863"/>
    </source>
</evidence>
<dbReference type="InterPro" id="IPR003340">
    <property type="entry name" value="B3_DNA-bd"/>
</dbReference>
<dbReference type="InterPro" id="IPR044837">
    <property type="entry name" value="REM16-like"/>
</dbReference>
<dbReference type="OMA" id="FWRSSEC"/>
<keyword evidence="5" id="KW-0539">Nucleus</keyword>
<dbReference type="PROSITE" id="PS50863">
    <property type="entry name" value="B3"/>
    <property type="match status" value="2"/>
</dbReference>
<accession>A0A1U8B4T1</accession>
<dbReference type="InParanoid" id="A0A1U8B4T1"/>
<name>A0A1U8B4T1_NELNU</name>
<protein>
    <submittedName>
        <fullName evidence="9">B3 domain-containing protein Os01g0723500-like</fullName>
    </submittedName>
</protein>
<dbReference type="STRING" id="4432.A0A1U8B4T1"/>
<keyword evidence="4" id="KW-0804">Transcription</keyword>
<evidence type="ECO:0000256" key="4">
    <source>
        <dbReference type="ARBA" id="ARBA00023163"/>
    </source>
</evidence>
<feature type="domain" description="TF-B3" evidence="7">
    <location>
        <begin position="5"/>
        <end position="98"/>
    </location>
</feature>
<dbReference type="GeneID" id="104610773"/>
<reference evidence="9" key="1">
    <citation type="submission" date="2025-08" db="UniProtKB">
        <authorList>
            <consortium name="RefSeq"/>
        </authorList>
    </citation>
    <scope>IDENTIFICATION</scope>
</reference>
<gene>
    <name evidence="9" type="primary">LOC104610773</name>
</gene>
<sequence length="300" mass="34820">MKVKAEFLKVLQKVDLKRPLMIPPAFLKHLEEESSEVVILEGPSGGLWNIKLNRIYDGMYLEHGWETFLTDHSLSAGDLLVFSYKGHLHFTVTIFDRRACWREDSFTVKPSQESSNTHEVKRRGRPPETLERAKHGENRKALIDINPPSQPSETHQTRGLPKQKQPDQLPSSKGKRVRVSKPIEVNQIARRPAKEAVAEFTSRLPFFVIELQTHNVNRPFYVNVPSWFSRSYLPKKETKIVLQDAKENSWIVNHRKFTSRDTLYGGWAKFCQENNLKKGDYCVFELVGELQLRVYIFPVH</sequence>
<evidence type="ECO:0000256" key="6">
    <source>
        <dbReference type="SAM" id="MobiDB-lite"/>
    </source>
</evidence>
<evidence type="ECO:0000256" key="3">
    <source>
        <dbReference type="ARBA" id="ARBA00023125"/>
    </source>
</evidence>
<dbReference type="Gene3D" id="2.40.330.10">
    <property type="entry name" value="DNA-binding pseudobarrel domain"/>
    <property type="match status" value="2"/>
</dbReference>
<evidence type="ECO:0000313" key="8">
    <source>
        <dbReference type="Proteomes" id="UP000189703"/>
    </source>
</evidence>
<dbReference type="SMART" id="SM01019">
    <property type="entry name" value="B3"/>
    <property type="match status" value="2"/>
</dbReference>
<evidence type="ECO:0000256" key="2">
    <source>
        <dbReference type="ARBA" id="ARBA00023015"/>
    </source>
</evidence>
<proteinExistence type="predicted"/>
<dbReference type="OrthoDB" id="1666376at2759"/>
<dbReference type="Pfam" id="PF02362">
    <property type="entry name" value="B3"/>
    <property type="match status" value="2"/>
</dbReference>
<evidence type="ECO:0000313" key="9">
    <source>
        <dbReference type="RefSeq" id="XP_010275849.1"/>
    </source>
</evidence>
<feature type="region of interest" description="Disordered" evidence="6">
    <location>
        <begin position="108"/>
        <end position="178"/>
    </location>
</feature>
<dbReference type="RefSeq" id="XP_010275849.1">
    <property type="nucleotide sequence ID" value="XM_010277547.2"/>
</dbReference>
<keyword evidence="3" id="KW-0238">DNA-binding</keyword>
<feature type="compositionally biased region" description="Basic and acidic residues" evidence="6">
    <location>
        <begin position="125"/>
        <end position="142"/>
    </location>
</feature>
<dbReference type="eggNOG" id="ENOG502RZR8">
    <property type="taxonomic scope" value="Eukaryota"/>
</dbReference>
<dbReference type="AlphaFoldDB" id="A0A1U8B4T1"/>
<dbReference type="GO" id="GO:0005634">
    <property type="term" value="C:nucleus"/>
    <property type="evidence" value="ECO:0007669"/>
    <property type="project" value="UniProtKB-SubCell"/>
</dbReference>
<dbReference type="Proteomes" id="UP000189703">
    <property type="component" value="Unplaced"/>
</dbReference>
<feature type="compositionally biased region" description="Polar residues" evidence="6">
    <location>
        <begin position="108"/>
        <end position="117"/>
    </location>
</feature>
<comment type="subcellular location">
    <subcellularLocation>
        <location evidence="1">Nucleus</location>
    </subcellularLocation>
</comment>
<dbReference type="KEGG" id="nnu:104610773"/>
<dbReference type="GO" id="GO:0003677">
    <property type="term" value="F:DNA binding"/>
    <property type="evidence" value="ECO:0007669"/>
    <property type="project" value="UniProtKB-KW"/>
</dbReference>
<keyword evidence="2" id="KW-0805">Transcription regulation</keyword>
<dbReference type="PANTHER" id="PTHR31391">
    <property type="entry name" value="B3 DOMAIN-CONTAINING PROTEIN OS11G0197600-RELATED"/>
    <property type="match status" value="1"/>
</dbReference>